<sequence>MPRQIGLLFWFHHPNENQPQFFIDSSTSKIERSLLSLLKHSFLLCPSTIDILERQFKEGFLFAEFRVLYHNEIYKICKRIVEFEEFDTASTFSKTDSVPYLDIKELDFSFLSLFISLSDILN</sequence>
<organism evidence="1 2">
    <name type="scientific">Araneus ventricosus</name>
    <name type="common">Orbweaver spider</name>
    <name type="synonym">Epeira ventricosa</name>
    <dbReference type="NCBI Taxonomy" id="182803"/>
    <lineage>
        <taxon>Eukaryota</taxon>
        <taxon>Metazoa</taxon>
        <taxon>Ecdysozoa</taxon>
        <taxon>Arthropoda</taxon>
        <taxon>Chelicerata</taxon>
        <taxon>Arachnida</taxon>
        <taxon>Araneae</taxon>
        <taxon>Araneomorphae</taxon>
        <taxon>Entelegynae</taxon>
        <taxon>Araneoidea</taxon>
        <taxon>Araneidae</taxon>
        <taxon>Araneus</taxon>
    </lineage>
</organism>
<accession>A0A4Y1ZY67</accession>
<evidence type="ECO:0000313" key="2">
    <source>
        <dbReference type="Proteomes" id="UP000499080"/>
    </source>
</evidence>
<reference evidence="1 2" key="1">
    <citation type="journal article" date="2019" name="Sci. Rep.">
        <title>Orb-weaving spider Araneus ventricosus genome elucidates the spidroin gene catalogue.</title>
        <authorList>
            <person name="Kono N."/>
            <person name="Nakamura H."/>
            <person name="Ohtoshi R."/>
            <person name="Moran D.A.P."/>
            <person name="Shinohara A."/>
            <person name="Yoshida Y."/>
            <person name="Fujiwara M."/>
            <person name="Mori M."/>
            <person name="Tomita M."/>
            <person name="Arakawa K."/>
        </authorList>
    </citation>
    <scope>NUCLEOTIDE SEQUENCE [LARGE SCALE GENOMIC DNA]</scope>
</reference>
<gene>
    <name evidence="1" type="ORF">AVEN_115361_1</name>
</gene>
<comment type="caution">
    <text evidence="1">The sequence shown here is derived from an EMBL/GenBank/DDBJ whole genome shotgun (WGS) entry which is preliminary data.</text>
</comment>
<name>A0A4Y1ZY67_ARAVE</name>
<dbReference type="EMBL" id="BGPR01000001">
    <property type="protein sequence ID" value="GBL72441.1"/>
    <property type="molecule type" value="Genomic_DNA"/>
</dbReference>
<keyword evidence="2" id="KW-1185">Reference proteome</keyword>
<dbReference type="AlphaFoldDB" id="A0A4Y1ZY67"/>
<dbReference type="Proteomes" id="UP000499080">
    <property type="component" value="Unassembled WGS sequence"/>
</dbReference>
<evidence type="ECO:0000313" key="1">
    <source>
        <dbReference type="EMBL" id="GBL72441.1"/>
    </source>
</evidence>
<protein>
    <submittedName>
        <fullName evidence="1">Uncharacterized protein</fullName>
    </submittedName>
</protein>
<proteinExistence type="predicted"/>